<dbReference type="InterPro" id="IPR003594">
    <property type="entry name" value="HATPase_dom"/>
</dbReference>
<dbReference type="Gene3D" id="3.30.565.10">
    <property type="entry name" value="Histidine kinase-like ATPase, C-terminal domain"/>
    <property type="match status" value="1"/>
</dbReference>
<evidence type="ECO:0000256" key="6">
    <source>
        <dbReference type="ARBA" id="ARBA00022777"/>
    </source>
</evidence>
<dbReference type="InterPro" id="IPR035965">
    <property type="entry name" value="PAS-like_dom_sf"/>
</dbReference>
<dbReference type="CDD" id="cd00130">
    <property type="entry name" value="PAS"/>
    <property type="match status" value="1"/>
</dbReference>
<keyword evidence="8" id="KW-0902">Two-component regulatory system</keyword>
<dbReference type="Pfam" id="PF02518">
    <property type="entry name" value="HATPase_c"/>
    <property type="match status" value="1"/>
</dbReference>
<comment type="catalytic activity">
    <reaction evidence="1">
        <text>ATP + protein L-histidine = ADP + protein N-phospho-L-histidine.</text>
        <dbReference type="EC" id="2.7.13.3"/>
    </reaction>
</comment>
<keyword evidence="15" id="KW-1185">Reference proteome</keyword>
<evidence type="ECO:0000256" key="7">
    <source>
        <dbReference type="ARBA" id="ARBA00022840"/>
    </source>
</evidence>
<evidence type="ECO:0000259" key="11">
    <source>
        <dbReference type="PROSITE" id="PS50110"/>
    </source>
</evidence>
<dbReference type="InterPro" id="IPR036890">
    <property type="entry name" value="HATPase_C_sf"/>
</dbReference>
<dbReference type="InterPro" id="IPR003661">
    <property type="entry name" value="HisK_dim/P_dom"/>
</dbReference>
<feature type="domain" description="PAS" evidence="12">
    <location>
        <begin position="133"/>
        <end position="205"/>
    </location>
</feature>
<evidence type="ECO:0000259" key="10">
    <source>
        <dbReference type="PROSITE" id="PS50109"/>
    </source>
</evidence>
<name>A0AAE9ZZE7_9BACT</name>
<keyword evidence="6" id="KW-0418">Kinase</keyword>
<dbReference type="SUPFAM" id="SSF47384">
    <property type="entry name" value="Homodimeric domain of signal transducing histidine kinase"/>
    <property type="match status" value="1"/>
</dbReference>
<dbReference type="SMART" id="SM00448">
    <property type="entry name" value="REC"/>
    <property type="match status" value="2"/>
</dbReference>
<dbReference type="InterPro" id="IPR001610">
    <property type="entry name" value="PAC"/>
</dbReference>
<feature type="domain" description="Histidine kinase" evidence="10">
    <location>
        <begin position="282"/>
        <end position="507"/>
    </location>
</feature>
<dbReference type="CDD" id="cd17534">
    <property type="entry name" value="REC_DC-like"/>
    <property type="match status" value="1"/>
</dbReference>
<dbReference type="InterPro" id="IPR036097">
    <property type="entry name" value="HisK_dim/P_sf"/>
</dbReference>
<dbReference type="GO" id="GO:0005524">
    <property type="term" value="F:ATP binding"/>
    <property type="evidence" value="ECO:0007669"/>
    <property type="project" value="UniProtKB-KW"/>
</dbReference>
<dbReference type="InterPro" id="IPR004358">
    <property type="entry name" value="Sig_transdc_His_kin-like_C"/>
</dbReference>
<dbReference type="KEGG" id="slom:PXH66_17820"/>
<feature type="modified residue" description="4-aspartylphosphate" evidence="9">
    <location>
        <position position="56"/>
    </location>
</feature>
<evidence type="ECO:0000256" key="4">
    <source>
        <dbReference type="ARBA" id="ARBA00022679"/>
    </source>
</evidence>
<dbReference type="Gene3D" id="3.30.450.20">
    <property type="entry name" value="PAS domain"/>
    <property type="match status" value="1"/>
</dbReference>
<protein>
    <recommendedName>
        <fullName evidence="2">histidine kinase</fullName>
        <ecNumber evidence="2">2.7.13.3</ecNumber>
    </recommendedName>
</protein>
<gene>
    <name evidence="14" type="ORF">PXH66_17820</name>
</gene>
<keyword evidence="7" id="KW-0067">ATP-binding</keyword>
<dbReference type="SUPFAM" id="SSF55874">
    <property type="entry name" value="ATPase domain of HSP90 chaperone/DNA topoisomerase II/histidine kinase"/>
    <property type="match status" value="1"/>
</dbReference>
<keyword evidence="3 9" id="KW-0597">Phosphoprotein</keyword>
<feature type="domain" description="Response regulatory" evidence="11">
    <location>
        <begin position="6"/>
        <end position="121"/>
    </location>
</feature>
<dbReference type="Pfam" id="PF08448">
    <property type="entry name" value="PAS_4"/>
    <property type="match status" value="1"/>
</dbReference>
<evidence type="ECO:0000259" key="13">
    <source>
        <dbReference type="PROSITE" id="PS50113"/>
    </source>
</evidence>
<dbReference type="Gene3D" id="3.40.50.2300">
    <property type="match status" value="2"/>
</dbReference>
<evidence type="ECO:0000313" key="15">
    <source>
        <dbReference type="Proteomes" id="UP001218638"/>
    </source>
</evidence>
<dbReference type="PROSITE" id="PS50110">
    <property type="entry name" value="RESPONSE_REGULATORY"/>
    <property type="match status" value="2"/>
</dbReference>
<dbReference type="AlphaFoldDB" id="A0AAE9ZZE7"/>
<proteinExistence type="predicted"/>
<accession>A0AAE9ZZE7</accession>
<dbReference type="EC" id="2.7.13.3" evidence="2"/>
<dbReference type="SMART" id="SM00387">
    <property type="entry name" value="HATPase_c"/>
    <property type="match status" value="1"/>
</dbReference>
<dbReference type="InterPro" id="IPR011006">
    <property type="entry name" value="CheY-like_superfamily"/>
</dbReference>
<reference evidence="14" key="1">
    <citation type="submission" date="2023-03" db="EMBL/GenBank/DDBJ databases">
        <title>Lomoglobus Profundus gen. nov., sp. nov., a novel member of the phylum Verrucomicrobia, isolated from deep-marine sediment of South China Sea.</title>
        <authorList>
            <person name="Ahmad T."/>
            <person name="Ishaq S.E."/>
            <person name="Wang F."/>
        </authorList>
    </citation>
    <scope>NUCLEOTIDE SEQUENCE</scope>
    <source>
        <strain evidence="14">LMO-M01</strain>
    </source>
</reference>
<dbReference type="PANTHER" id="PTHR43065:SF46">
    <property type="entry name" value="C4-DICARBOXYLATE TRANSPORT SENSOR PROTEIN DCTB"/>
    <property type="match status" value="1"/>
</dbReference>
<dbReference type="PROSITE" id="PS50112">
    <property type="entry name" value="PAS"/>
    <property type="match status" value="1"/>
</dbReference>
<evidence type="ECO:0000259" key="12">
    <source>
        <dbReference type="PROSITE" id="PS50112"/>
    </source>
</evidence>
<dbReference type="PROSITE" id="PS50113">
    <property type="entry name" value="PAC"/>
    <property type="match status" value="1"/>
</dbReference>
<dbReference type="SUPFAM" id="SSF55785">
    <property type="entry name" value="PYP-like sensor domain (PAS domain)"/>
    <property type="match status" value="1"/>
</dbReference>
<dbReference type="Pfam" id="PF00512">
    <property type="entry name" value="HisKA"/>
    <property type="match status" value="1"/>
</dbReference>
<evidence type="ECO:0000256" key="8">
    <source>
        <dbReference type="ARBA" id="ARBA00023012"/>
    </source>
</evidence>
<dbReference type="EMBL" id="CP119075">
    <property type="protein sequence ID" value="WED64198.1"/>
    <property type="molecule type" value="Genomic_DNA"/>
</dbReference>
<feature type="domain" description="Response regulatory" evidence="11">
    <location>
        <begin position="529"/>
        <end position="645"/>
    </location>
</feature>
<dbReference type="InterPro" id="IPR000700">
    <property type="entry name" value="PAS-assoc_C"/>
</dbReference>
<dbReference type="PANTHER" id="PTHR43065">
    <property type="entry name" value="SENSOR HISTIDINE KINASE"/>
    <property type="match status" value="1"/>
</dbReference>
<evidence type="ECO:0000256" key="1">
    <source>
        <dbReference type="ARBA" id="ARBA00000085"/>
    </source>
</evidence>
<keyword evidence="5" id="KW-0547">Nucleotide-binding</keyword>
<feature type="domain" description="PAC" evidence="13">
    <location>
        <begin position="210"/>
        <end position="262"/>
    </location>
</feature>
<dbReference type="NCBIfam" id="TIGR00229">
    <property type="entry name" value="sensory_box"/>
    <property type="match status" value="1"/>
</dbReference>
<dbReference type="Gene3D" id="1.10.287.130">
    <property type="match status" value="1"/>
</dbReference>
<dbReference type="GO" id="GO:0000155">
    <property type="term" value="F:phosphorelay sensor kinase activity"/>
    <property type="evidence" value="ECO:0007669"/>
    <property type="project" value="InterPro"/>
</dbReference>
<dbReference type="SUPFAM" id="SSF52172">
    <property type="entry name" value="CheY-like"/>
    <property type="match status" value="2"/>
</dbReference>
<dbReference type="SMART" id="SM00086">
    <property type="entry name" value="PAC"/>
    <property type="match status" value="1"/>
</dbReference>
<dbReference type="SMART" id="SM00091">
    <property type="entry name" value="PAS"/>
    <property type="match status" value="1"/>
</dbReference>
<dbReference type="PROSITE" id="PS50109">
    <property type="entry name" value="HIS_KIN"/>
    <property type="match status" value="1"/>
</dbReference>
<sequence length="648" mass="71221">MNALPRILIVEDEAILAEDMRESLQSQAFEVVDIVDSAADALDRALQLRPDLIMMDIHLRGNDDGVTAAQTIREQLDVPIVFLTAHSDRATLDRAKATSPYGYLIKPFQDQELRATVEMATYRHKADAQLGRMERWLRTTLQSISDGVVTVDLQRRVTFLNPVAELVLGWNRRDAVGKSYQEVFRLSDQAGHPVVDPIRTVIENGETLHFDHSYMIETKDGRRRRVDDSITPIRDEHDAITGAIIIFRDATEKWELERKQQRAEKRIQEAQRMESLGMLAAGVAHDFNNLMAVVIGNADLLRQPAVTPSDHEESITEILTAAKRVAGLCAQMLSYSENDHQTPLEPLDITRLLAATTGQLRTQQPANVEIHTAPSSPSLRALGNPGRLRQLFTNLLLNAFEAFQDQPGRIDIEVVTVTALPGDLRITPDQDSVGGCWIKLTVRDNGCGMDAATRDHIFDPFFSTKFVGRGLGMSIAFNVVKLHHGGLGVTSTPDAGTCFDLYLPCAKDAPATAESSRAPFARVAEFSGRAMVVNHDADERELITMILGAMGLGPVAVTDKCQPALDLIRQEPPPAVALFDLGTPGSSGTDILRDLRTTHSWIPVVLTGDGYSPAVADIIAADPFTIFVAKPFEVPDLAAAIRELLSRT</sequence>
<dbReference type="InterPro" id="IPR001789">
    <property type="entry name" value="Sig_transdc_resp-reg_receiver"/>
</dbReference>
<evidence type="ECO:0000256" key="5">
    <source>
        <dbReference type="ARBA" id="ARBA00022741"/>
    </source>
</evidence>
<dbReference type="InterPro" id="IPR013656">
    <property type="entry name" value="PAS_4"/>
</dbReference>
<dbReference type="InterPro" id="IPR005467">
    <property type="entry name" value="His_kinase_dom"/>
</dbReference>
<dbReference type="InterPro" id="IPR000014">
    <property type="entry name" value="PAS"/>
</dbReference>
<evidence type="ECO:0000256" key="2">
    <source>
        <dbReference type="ARBA" id="ARBA00012438"/>
    </source>
</evidence>
<keyword evidence="4" id="KW-0808">Transferase</keyword>
<dbReference type="PRINTS" id="PR00344">
    <property type="entry name" value="BCTRLSENSOR"/>
</dbReference>
<evidence type="ECO:0000256" key="3">
    <source>
        <dbReference type="ARBA" id="ARBA00022553"/>
    </source>
</evidence>
<dbReference type="Proteomes" id="UP001218638">
    <property type="component" value="Chromosome"/>
</dbReference>
<evidence type="ECO:0000256" key="9">
    <source>
        <dbReference type="PROSITE-ProRule" id="PRU00169"/>
    </source>
</evidence>
<dbReference type="Pfam" id="PF00072">
    <property type="entry name" value="Response_reg"/>
    <property type="match status" value="2"/>
</dbReference>
<organism evidence="14 15">
    <name type="scientific">Synoicihabitans lomoniglobus</name>
    <dbReference type="NCBI Taxonomy" id="2909285"/>
    <lineage>
        <taxon>Bacteria</taxon>
        <taxon>Pseudomonadati</taxon>
        <taxon>Verrucomicrobiota</taxon>
        <taxon>Opitutia</taxon>
        <taxon>Opitutales</taxon>
        <taxon>Opitutaceae</taxon>
        <taxon>Synoicihabitans</taxon>
    </lineage>
</organism>
<dbReference type="RefSeq" id="WP_330931138.1">
    <property type="nucleotide sequence ID" value="NZ_CP119075.1"/>
</dbReference>
<evidence type="ECO:0000313" key="14">
    <source>
        <dbReference type="EMBL" id="WED64198.1"/>
    </source>
</evidence>
<feature type="modified residue" description="4-aspartylphosphate" evidence="9">
    <location>
        <position position="580"/>
    </location>
</feature>
<dbReference type="SMART" id="SM00388">
    <property type="entry name" value="HisKA"/>
    <property type="match status" value="1"/>
</dbReference>